<feature type="compositionally biased region" description="Low complexity" evidence="1">
    <location>
        <begin position="366"/>
        <end position="375"/>
    </location>
</feature>
<accession>A0AA85KFX7</accession>
<feature type="region of interest" description="Disordered" evidence="1">
    <location>
        <begin position="153"/>
        <end position="172"/>
    </location>
</feature>
<reference evidence="2" key="1">
    <citation type="submission" date="2022-06" db="EMBL/GenBank/DDBJ databases">
        <authorList>
            <person name="Berger JAMES D."/>
            <person name="Berger JAMES D."/>
        </authorList>
    </citation>
    <scope>NUCLEOTIDE SEQUENCE [LARGE SCALE GENOMIC DNA]</scope>
</reference>
<feature type="region of interest" description="Disordered" evidence="1">
    <location>
        <begin position="255"/>
        <end position="294"/>
    </location>
</feature>
<organism evidence="2 3">
    <name type="scientific">Trichobilharzia regenti</name>
    <name type="common">Nasal bird schistosome</name>
    <dbReference type="NCBI Taxonomy" id="157069"/>
    <lineage>
        <taxon>Eukaryota</taxon>
        <taxon>Metazoa</taxon>
        <taxon>Spiralia</taxon>
        <taxon>Lophotrochozoa</taxon>
        <taxon>Platyhelminthes</taxon>
        <taxon>Trematoda</taxon>
        <taxon>Digenea</taxon>
        <taxon>Strigeidida</taxon>
        <taxon>Schistosomatoidea</taxon>
        <taxon>Schistosomatidae</taxon>
        <taxon>Trichobilharzia</taxon>
    </lineage>
</organism>
<feature type="region of interest" description="Disordered" evidence="1">
    <location>
        <begin position="336"/>
        <end position="375"/>
    </location>
</feature>
<feature type="compositionally biased region" description="Polar residues" evidence="1">
    <location>
        <begin position="336"/>
        <end position="357"/>
    </location>
</feature>
<dbReference type="WBParaSite" id="TREG1_75190.1">
    <property type="protein sequence ID" value="TREG1_75190.1"/>
    <property type="gene ID" value="TREG1_75190"/>
</dbReference>
<keyword evidence="2" id="KW-1185">Reference proteome</keyword>
<dbReference type="AlphaFoldDB" id="A0AA85KFX7"/>
<sequence length="873" mass="98686">MENVTWWNEKLWKSFIDHPNSVITKTSDIKPVVSDIRYTSQQSSLNLNRNEQWNNSQTPPVNAHLTSSQLNSSTDNKSVLQNTINFQSKSIEFQDASGMKPCNPQLYCNNLFHQICSRPVMNNLQSIYGNRNRPLGSLRVYYLTRPHSAATIGRSTSLQRTTSHESPASSSSIDRTLSYMNMVPPLSARRSSSTCLNLSRECSFSSLLQSTNTPTVKQSNAIDCSGKICPLHERSTTPLVYEGVNRKSMISNNNNNNYYSLSTRRRSAPKARTTTTLSETSQHTSPKPIRRASSACVDDKSYRYTNKFINDFKVSSGQQEYNRALSTGNEFIPLNSTRKVSYPSSSPMHQPAPSVQENDTRKKASTTKSNQSSSLSVIPLSFQNVKYFKYPTPQRRSIKPTSVITSNKHQPNKIPVVQLDTDRTASLYQYDKKVVKQTIETNHPDNEVNSTPFKSVKSATVIQPKTETILKVEDNPKKSCLSETTEEYTTLKDDTYEITVTTDKIDYDVSDHDNNNDNNYNKDEEVEGITKHSVESEIQSLLSEEQIQVTLKDADYQSYPTPILHTDISNSFQKDEWKISEEGVTPCKDAESKDNTSTETTQLQTFSDKDEFLRLDSSHHLMKVSVTQSLEEQNSNELNTLMNEKSDQISETKLCENNNEQSNDIFSNNEVENLSIHNELPACSSTSNNLELQPSPSSSFTVSPSSFQHHLSYMDDKWSYCTTTTTHTSTITMSTTQPIKSILKRSKSFIKPYTTNIISSEKIMSIPGASNVLNDNVQNEFISRRPSSANNYAWKSVLSTDNVNNQMSSTTVNNNKVWIRPKSSVQKNKLTPEEPHSTGRMNSNNNNNKPGVRFDIKNNAVYEFYPYDIIYKS</sequence>
<reference evidence="3" key="2">
    <citation type="submission" date="2023-11" db="UniProtKB">
        <authorList>
            <consortium name="WormBaseParasite"/>
        </authorList>
    </citation>
    <scope>IDENTIFICATION</scope>
</reference>
<protein>
    <submittedName>
        <fullName evidence="3">Uncharacterized protein</fullName>
    </submittedName>
</protein>
<evidence type="ECO:0000313" key="3">
    <source>
        <dbReference type="WBParaSite" id="TREG1_75190.1"/>
    </source>
</evidence>
<feature type="compositionally biased region" description="Low complexity" evidence="1">
    <location>
        <begin position="273"/>
        <end position="285"/>
    </location>
</feature>
<proteinExistence type="predicted"/>
<name>A0AA85KFX7_TRIRE</name>
<evidence type="ECO:0000313" key="2">
    <source>
        <dbReference type="Proteomes" id="UP000050795"/>
    </source>
</evidence>
<evidence type="ECO:0000256" key="1">
    <source>
        <dbReference type="SAM" id="MobiDB-lite"/>
    </source>
</evidence>
<feature type="region of interest" description="Disordered" evidence="1">
    <location>
        <begin position="823"/>
        <end position="853"/>
    </location>
</feature>
<dbReference type="Proteomes" id="UP000050795">
    <property type="component" value="Unassembled WGS sequence"/>
</dbReference>